<evidence type="ECO:0000313" key="1">
    <source>
        <dbReference type="EMBL" id="ARD96622.1"/>
    </source>
</evidence>
<organism evidence="2 3">
    <name type="scientific">Lactococcus lactis subsp. lactis</name>
    <name type="common">Streptococcus lactis</name>
    <dbReference type="NCBI Taxonomy" id="1360"/>
    <lineage>
        <taxon>Bacteria</taxon>
        <taxon>Bacillati</taxon>
        <taxon>Bacillota</taxon>
        <taxon>Bacilli</taxon>
        <taxon>Lactobacillales</taxon>
        <taxon>Streptococcaceae</taxon>
        <taxon>Lactococcus</taxon>
    </lineage>
</organism>
<gene>
    <name evidence="1" type="ORF">LL229_1741</name>
    <name evidence="2" type="ORF">N42_1279</name>
</gene>
<dbReference type="CDD" id="cd00093">
    <property type="entry name" value="HTH_XRE"/>
    <property type="match status" value="1"/>
</dbReference>
<evidence type="ECO:0000313" key="3">
    <source>
        <dbReference type="Proteomes" id="UP000052991"/>
    </source>
</evidence>
<dbReference type="RefSeq" id="WP_014570819.1">
    <property type="nucleotide sequence ID" value="NZ_BJMA01000029.1"/>
</dbReference>
<reference evidence="3" key="1">
    <citation type="submission" date="2015-10" db="EMBL/GenBank/DDBJ databases">
        <title>Draft Genome Sequences of 11 Lactococcus lactis subspecies cremoris strains.</title>
        <authorList>
            <person name="Wels M."/>
            <person name="Backus L."/>
            <person name="Boekhorst J."/>
            <person name="Dijkstra A."/>
            <person name="Beerthuizen M."/>
            <person name="Kelly W."/>
            <person name="Siezen R."/>
            <person name="Bachmann H."/>
            <person name="Van Hijum S."/>
        </authorList>
    </citation>
    <scope>NUCLEOTIDE SEQUENCE [LARGE SCALE GENOMIC DNA]</scope>
    <source>
        <strain evidence="3">N42</strain>
    </source>
</reference>
<dbReference type="InterPro" id="IPR001387">
    <property type="entry name" value="Cro/C1-type_HTH"/>
</dbReference>
<dbReference type="GO" id="GO:0003677">
    <property type="term" value="F:DNA binding"/>
    <property type="evidence" value="ECO:0007669"/>
    <property type="project" value="InterPro"/>
</dbReference>
<dbReference type="EMBL" id="LKLW01000077">
    <property type="protein sequence ID" value="KSU27100.1"/>
    <property type="molecule type" value="Genomic_DNA"/>
</dbReference>
<reference evidence="1" key="3">
    <citation type="submission" date="2023-09" db="EMBL/GenBank/DDBJ databases">
        <title>Complete Genomes and Methylome analysis of Lactococcus lactis subs lactis strains.</title>
        <authorList>
            <person name="Fomenkov A."/>
            <person name="McDonnell B."/>
            <person name="Sun L."/>
            <person name="Van Sinderen D."/>
            <person name="Roberts R.J."/>
        </authorList>
    </citation>
    <scope>NUCLEOTIDE SEQUENCE</scope>
    <source>
        <strain evidence="1">229</strain>
    </source>
</reference>
<reference evidence="2" key="2">
    <citation type="journal article" date="2017" name="Genome Announc.">
        <title>Draft Genome Sequences of 24 Lactococcus lactis Strains.</title>
        <authorList>
            <person name="Backus L."/>
            <person name="Wels M."/>
            <person name="Boekhorst J."/>
            <person name="Dijkstra A.R."/>
            <person name="Beerthuyzen M."/>
            <person name="Kelly W.J."/>
            <person name="Siezen R.J."/>
            <person name="van Hijum S.A."/>
            <person name="Bachmann H."/>
        </authorList>
    </citation>
    <scope>NUCLEOTIDE SEQUENCE</scope>
    <source>
        <strain evidence="2">N42</strain>
    </source>
</reference>
<dbReference type="Proteomes" id="UP001055586">
    <property type="component" value="Chromosome"/>
</dbReference>
<protein>
    <submittedName>
        <fullName evidence="1">Transcriptional regulator</fullName>
    </submittedName>
</protein>
<dbReference type="InterPro" id="IPR010982">
    <property type="entry name" value="Lambda_DNA-bd_dom_sf"/>
</dbReference>
<dbReference type="Proteomes" id="UP000052991">
    <property type="component" value="Unassembled WGS sequence"/>
</dbReference>
<name>A0A0V8EI78_LACLL</name>
<dbReference type="AlphaFoldDB" id="A0A0V8EI78"/>
<dbReference type="PATRIC" id="fig|1360.115.peg.1078"/>
<dbReference type="EMBL" id="CP090823">
    <property type="protein sequence ID" value="ARD96622.1"/>
    <property type="molecule type" value="Genomic_DNA"/>
</dbReference>
<accession>A0A0V8EI78</accession>
<proteinExistence type="predicted"/>
<evidence type="ECO:0000313" key="2">
    <source>
        <dbReference type="EMBL" id="KSU27100.1"/>
    </source>
</evidence>
<dbReference type="SUPFAM" id="SSF47413">
    <property type="entry name" value="lambda repressor-like DNA-binding domains"/>
    <property type="match status" value="1"/>
</dbReference>
<sequence length="77" mass="8822">MENKNDTYEPLDELLESTGLKYNYIAEKMGVTYDALLRWRKSPNSLTLDKVVQLGKVTGLGTQAILNVMHEFPYEVK</sequence>